<evidence type="ECO:0000256" key="3">
    <source>
        <dbReference type="ARBA" id="ARBA00022737"/>
    </source>
</evidence>
<dbReference type="InterPro" id="IPR013087">
    <property type="entry name" value="Znf_C2H2_type"/>
</dbReference>
<protein>
    <submittedName>
        <fullName evidence="16">CSON004269 protein</fullName>
    </submittedName>
</protein>
<dbReference type="VEuPathDB" id="VectorBase:CSON004269"/>
<keyword evidence="8" id="KW-0804">Transcription</keyword>
<evidence type="ECO:0000256" key="11">
    <source>
        <dbReference type="PROSITE-ProRule" id="PRU00042"/>
    </source>
</evidence>
<dbReference type="Pfam" id="PF13894">
    <property type="entry name" value="zf-C2H2_4"/>
    <property type="match status" value="1"/>
</dbReference>
<feature type="binding site" evidence="12">
    <location>
        <position position="66"/>
    </location>
    <ligand>
        <name>Zn(2+)</name>
        <dbReference type="ChEBI" id="CHEBI:29105"/>
    </ligand>
</feature>
<evidence type="ECO:0000256" key="10">
    <source>
        <dbReference type="ARBA" id="ARBA00037948"/>
    </source>
</evidence>
<dbReference type="AlphaFoldDB" id="A0A336MNR2"/>
<feature type="domain" description="C2H2-type" evidence="13">
    <location>
        <begin position="300"/>
        <end position="327"/>
    </location>
</feature>
<dbReference type="Pfam" id="PF07776">
    <property type="entry name" value="zf-AD"/>
    <property type="match status" value="1"/>
</dbReference>
<gene>
    <name evidence="16" type="primary">CSON004269</name>
</gene>
<feature type="binding site" evidence="12">
    <location>
        <position position="12"/>
    </location>
    <ligand>
        <name>Zn(2+)</name>
        <dbReference type="ChEBI" id="CHEBI:29105"/>
    </ligand>
</feature>
<dbReference type="FunFam" id="3.30.160.60:FF:002343">
    <property type="entry name" value="Zinc finger protein 33A"/>
    <property type="match status" value="1"/>
</dbReference>
<feature type="domain" description="C2H2-type" evidence="13">
    <location>
        <begin position="244"/>
        <end position="271"/>
    </location>
</feature>
<comment type="similarity">
    <text evidence="10">Belongs to the snail C2H2-type zinc-finger protein family.</text>
</comment>
<dbReference type="FunFam" id="3.30.160.60:FF:000325">
    <property type="entry name" value="ZFP90 zinc finger protein"/>
    <property type="match status" value="1"/>
</dbReference>
<keyword evidence="3" id="KW-0677">Repeat</keyword>
<reference evidence="16" key="2">
    <citation type="submission" date="2018-07" db="EMBL/GenBank/DDBJ databases">
        <authorList>
            <person name="Quirk P.G."/>
            <person name="Krulwich T.A."/>
        </authorList>
    </citation>
    <scope>NUCLEOTIDE SEQUENCE</scope>
</reference>
<evidence type="ECO:0000256" key="5">
    <source>
        <dbReference type="ARBA" id="ARBA00022833"/>
    </source>
</evidence>
<evidence type="ECO:0000256" key="6">
    <source>
        <dbReference type="ARBA" id="ARBA00023015"/>
    </source>
</evidence>
<name>A0A336MNR2_CULSO</name>
<dbReference type="PROSITE" id="PS00028">
    <property type="entry name" value="ZINC_FINGER_C2H2_1"/>
    <property type="match status" value="6"/>
</dbReference>
<evidence type="ECO:0000256" key="12">
    <source>
        <dbReference type="PROSITE-ProRule" id="PRU01263"/>
    </source>
</evidence>
<dbReference type="GO" id="GO:0008270">
    <property type="term" value="F:zinc ion binding"/>
    <property type="evidence" value="ECO:0007669"/>
    <property type="project" value="UniProtKB-UniRule"/>
</dbReference>
<dbReference type="InterPro" id="IPR050527">
    <property type="entry name" value="Snail/Krueppel_Znf"/>
</dbReference>
<organism evidence="16">
    <name type="scientific">Culicoides sonorensis</name>
    <name type="common">Biting midge</name>
    <dbReference type="NCBI Taxonomy" id="179676"/>
    <lineage>
        <taxon>Eukaryota</taxon>
        <taxon>Metazoa</taxon>
        <taxon>Ecdysozoa</taxon>
        <taxon>Arthropoda</taxon>
        <taxon>Hexapoda</taxon>
        <taxon>Insecta</taxon>
        <taxon>Pterygota</taxon>
        <taxon>Neoptera</taxon>
        <taxon>Endopterygota</taxon>
        <taxon>Diptera</taxon>
        <taxon>Nematocera</taxon>
        <taxon>Chironomoidea</taxon>
        <taxon>Ceratopogonidae</taxon>
        <taxon>Ceratopogoninae</taxon>
        <taxon>Culicoides</taxon>
        <taxon>Monoculicoides</taxon>
    </lineage>
</organism>
<feature type="domain" description="C2H2-type" evidence="13">
    <location>
        <begin position="272"/>
        <end position="299"/>
    </location>
</feature>
<evidence type="ECO:0000256" key="9">
    <source>
        <dbReference type="ARBA" id="ARBA00023242"/>
    </source>
</evidence>
<comment type="subcellular location">
    <subcellularLocation>
        <location evidence="1">Nucleus</location>
    </subcellularLocation>
</comment>
<dbReference type="PANTHER" id="PTHR24388">
    <property type="entry name" value="ZINC FINGER PROTEIN"/>
    <property type="match status" value="1"/>
</dbReference>
<dbReference type="EMBL" id="UFQT01001835">
    <property type="protein sequence ID" value="SSX31946.1"/>
    <property type="molecule type" value="Genomic_DNA"/>
</dbReference>
<feature type="domain" description="C2H2-type" evidence="13">
    <location>
        <begin position="213"/>
        <end position="241"/>
    </location>
</feature>
<accession>A0A336MNR2</accession>
<dbReference type="SUPFAM" id="SSF57667">
    <property type="entry name" value="beta-beta-alpha zinc fingers"/>
    <property type="match status" value="4"/>
</dbReference>
<evidence type="ECO:0000313" key="16">
    <source>
        <dbReference type="EMBL" id="SSX31946.1"/>
    </source>
</evidence>
<keyword evidence="5 12" id="KW-0862">Zinc</keyword>
<sequence>MEIDIKNLKESCRLCLEIPKNELISLNHKTFNGNSISEMIEALIGIDNDASKSLKDTSIEPPSNICRFCFEKLRGAYEFQQKILSSQRNLIKLIEKYSNQLNSSDIESDEIIYEPCMTGDENSEIKNEPQMEDSSEDESISYEPCTNFDIAEISITSDDASMGSRHLKPIIDKQNNIKISRLSKYECGLCDKVYSDLKAFRIHFRKHSGERPFLCSYCSQTFADKSGFDKHVKRKHTEEGFNKHQCPYCPHKACDVTHLRTHIQTHTGEKPDICQICGKSFNGKTGLRMHLKTHVNERNFKCRFCERAFKLKKYQERHELIHQNIKPYQCHYCGSSFTQRADMVKHLRQHNHDTSYKCDQCNSSFRLKIELRRHMVAHPRHEISL</sequence>
<evidence type="ECO:0000256" key="4">
    <source>
        <dbReference type="ARBA" id="ARBA00022771"/>
    </source>
</evidence>
<dbReference type="PROSITE" id="PS51915">
    <property type="entry name" value="ZAD"/>
    <property type="match status" value="1"/>
</dbReference>
<evidence type="ECO:0000313" key="15">
    <source>
        <dbReference type="EMBL" id="SSX12503.1"/>
    </source>
</evidence>
<dbReference type="GO" id="GO:0005634">
    <property type="term" value="C:nucleus"/>
    <property type="evidence" value="ECO:0007669"/>
    <property type="project" value="UniProtKB-SubCell"/>
</dbReference>
<evidence type="ECO:0000256" key="1">
    <source>
        <dbReference type="ARBA" id="ARBA00004123"/>
    </source>
</evidence>
<dbReference type="Pfam" id="PF00096">
    <property type="entry name" value="zf-C2H2"/>
    <property type="match status" value="4"/>
</dbReference>
<feature type="domain" description="ZAD" evidence="14">
    <location>
        <begin position="10"/>
        <end position="93"/>
    </location>
</feature>
<dbReference type="OMA" id="ACTICNQ"/>
<dbReference type="SUPFAM" id="SSF57716">
    <property type="entry name" value="Glucocorticoid receptor-like (DNA-binding domain)"/>
    <property type="match status" value="1"/>
</dbReference>
<feature type="domain" description="C2H2-type" evidence="13">
    <location>
        <begin position="185"/>
        <end position="212"/>
    </location>
</feature>
<feature type="domain" description="C2H2-type" evidence="13">
    <location>
        <begin position="328"/>
        <end position="355"/>
    </location>
</feature>
<evidence type="ECO:0000259" key="14">
    <source>
        <dbReference type="PROSITE" id="PS51915"/>
    </source>
</evidence>
<dbReference type="SMART" id="SM00355">
    <property type="entry name" value="ZnF_C2H2"/>
    <property type="match status" value="7"/>
</dbReference>
<feature type="domain" description="C2H2-type" evidence="13">
    <location>
        <begin position="356"/>
        <end position="383"/>
    </location>
</feature>
<evidence type="ECO:0000259" key="13">
    <source>
        <dbReference type="PROSITE" id="PS50157"/>
    </source>
</evidence>
<evidence type="ECO:0000256" key="8">
    <source>
        <dbReference type="ARBA" id="ARBA00023163"/>
    </source>
</evidence>
<dbReference type="InterPro" id="IPR012934">
    <property type="entry name" value="Znf_AD"/>
</dbReference>
<proteinExistence type="inferred from homology"/>
<dbReference type="PANTHER" id="PTHR24388:SF54">
    <property type="entry name" value="PROTEIN ESCARGOT"/>
    <property type="match status" value="1"/>
</dbReference>
<dbReference type="Gene3D" id="3.30.160.60">
    <property type="entry name" value="Classic Zinc Finger"/>
    <property type="match status" value="6"/>
</dbReference>
<dbReference type="GO" id="GO:0000981">
    <property type="term" value="F:DNA-binding transcription factor activity, RNA polymerase II-specific"/>
    <property type="evidence" value="ECO:0007669"/>
    <property type="project" value="TreeGrafter"/>
</dbReference>
<dbReference type="SMART" id="SM00868">
    <property type="entry name" value="zf-AD"/>
    <property type="match status" value="1"/>
</dbReference>
<dbReference type="EMBL" id="UFQS01001835">
    <property type="protein sequence ID" value="SSX12503.1"/>
    <property type="molecule type" value="Genomic_DNA"/>
</dbReference>
<keyword evidence="9" id="KW-0539">Nucleus</keyword>
<dbReference type="Gene3D" id="3.40.1800.20">
    <property type="match status" value="1"/>
</dbReference>
<feature type="binding site" evidence="12">
    <location>
        <position position="69"/>
    </location>
    <ligand>
        <name>Zn(2+)</name>
        <dbReference type="ChEBI" id="CHEBI:29105"/>
    </ligand>
</feature>
<dbReference type="PROSITE" id="PS50157">
    <property type="entry name" value="ZINC_FINGER_C2H2_2"/>
    <property type="match status" value="7"/>
</dbReference>
<dbReference type="GO" id="GO:0000978">
    <property type="term" value="F:RNA polymerase II cis-regulatory region sequence-specific DNA binding"/>
    <property type="evidence" value="ECO:0007669"/>
    <property type="project" value="TreeGrafter"/>
</dbReference>
<feature type="binding site" evidence="12">
    <location>
        <position position="15"/>
    </location>
    <ligand>
        <name>Zn(2+)</name>
        <dbReference type="ChEBI" id="CHEBI:29105"/>
    </ligand>
</feature>
<keyword evidence="4 11" id="KW-0863">Zinc-finger</keyword>
<dbReference type="InterPro" id="IPR036236">
    <property type="entry name" value="Znf_C2H2_sf"/>
</dbReference>
<evidence type="ECO:0000256" key="2">
    <source>
        <dbReference type="ARBA" id="ARBA00022723"/>
    </source>
</evidence>
<keyword evidence="6" id="KW-0805">Transcription regulation</keyword>
<reference evidence="15" key="1">
    <citation type="submission" date="2018-04" db="EMBL/GenBank/DDBJ databases">
        <authorList>
            <person name="Go L.Y."/>
            <person name="Mitchell J.A."/>
        </authorList>
    </citation>
    <scope>NUCLEOTIDE SEQUENCE</scope>
    <source>
        <tissue evidence="15">Whole organism</tissue>
    </source>
</reference>
<evidence type="ECO:0000256" key="7">
    <source>
        <dbReference type="ARBA" id="ARBA00023125"/>
    </source>
</evidence>
<keyword evidence="2 12" id="KW-0479">Metal-binding</keyword>
<keyword evidence="7" id="KW-0238">DNA-binding</keyword>